<protein>
    <submittedName>
        <fullName evidence="2">Uncharacterized protein</fullName>
    </submittedName>
</protein>
<organism evidence="2 3">
    <name type="scientific">Actinoplanes siamensis</name>
    <dbReference type="NCBI Taxonomy" id="1223317"/>
    <lineage>
        <taxon>Bacteria</taxon>
        <taxon>Bacillati</taxon>
        <taxon>Actinomycetota</taxon>
        <taxon>Actinomycetes</taxon>
        <taxon>Micromonosporales</taxon>
        <taxon>Micromonosporaceae</taxon>
        <taxon>Actinoplanes</taxon>
    </lineage>
</organism>
<reference evidence="2" key="1">
    <citation type="submission" date="2021-01" db="EMBL/GenBank/DDBJ databases">
        <title>Whole genome shotgun sequence of Actinoplanes siamensis NBRC 109076.</title>
        <authorList>
            <person name="Komaki H."/>
            <person name="Tamura T."/>
        </authorList>
    </citation>
    <scope>NUCLEOTIDE SEQUENCE</scope>
    <source>
        <strain evidence="2">NBRC 109076</strain>
    </source>
</reference>
<evidence type="ECO:0000313" key="2">
    <source>
        <dbReference type="EMBL" id="GIF06329.1"/>
    </source>
</evidence>
<name>A0A919N8Q3_9ACTN</name>
<dbReference type="Proteomes" id="UP000629619">
    <property type="component" value="Unassembled WGS sequence"/>
</dbReference>
<sequence>MFGSSAGPVDNSHAIGSATTGSALMAAARRGGLRPAGQIEPLVERMDGGYPHHAASTGSPAPGPTASWRTPSPSGSSACSTASPAG</sequence>
<comment type="caution">
    <text evidence="2">The sequence shown here is derived from an EMBL/GenBank/DDBJ whole genome shotgun (WGS) entry which is preliminary data.</text>
</comment>
<feature type="region of interest" description="Disordered" evidence="1">
    <location>
        <begin position="35"/>
        <end position="86"/>
    </location>
</feature>
<dbReference type="RefSeq" id="WP_203681525.1">
    <property type="nucleotide sequence ID" value="NZ_BOMW01000035.1"/>
</dbReference>
<evidence type="ECO:0000256" key="1">
    <source>
        <dbReference type="SAM" id="MobiDB-lite"/>
    </source>
</evidence>
<keyword evidence="3" id="KW-1185">Reference proteome</keyword>
<feature type="compositionally biased region" description="Low complexity" evidence="1">
    <location>
        <begin position="70"/>
        <end position="86"/>
    </location>
</feature>
<gene>
    <name evidence="2" type="ORF">Asi03nite_38670</name>
</gene>
<dbReference type="AlphaFoldDB" id="A0A919N8Q3"/>
<proteinExistence type="predicted"/>
<evidence type="ECO:0000313" key="3">
    <source>
        <dbReference type="Proteomes" id="UP000629619"/>
    </source>
</evidence>
<dbReference type="EMBL" id="BOMW01000035">
    <property type="protein sequence ID" value="GIF06329.1"/>
    <property type="molecule type" value="Genomic_DNA"/>
</dbReference>
<accession>A0A919N8Q3</accession>